<dbReference type="AlphaFoldDB" id="A0AAN7WCS3"/>
<name>A0AAN7WCS3_9PEZI</name>
<sequence>MKEAPADGTVRVLHFPVEDKPEFKCLKLKKTATLVELNYEKTTGDLLPTVNVIDHNAISGAPIESPFHIGYSDKTAPINGSILKATDGLSKKKCRGPVLVYHDPEELAQGSEDVSVTEERHIDMQAYAHAIAWFSCSGERITSALKGPKVEAVMVLCNGALPAGEKARFTSEIGMPLRFDKAQTPKNVSHENHLMANMLDNANKKTTSHIELLNVGWLQPFNEYGNMHIFRDDLQPITVDAVEAFAAFSLHAWVTVTRMKARPRGMWWTRLDPKAAKKISSSGWAKFLEEWMHNKVAKLNEVNNEALGNEYELLQSIRGVAYKGVPWKENESKAGPVKAVAYAIKTGNA</sequence>
<proteinExistence type="predicted"/>
<protein>
    <submittedName>
        <fullName evidence="1">Uncharacterized protein</fullName>
    </submittedName>
</protein>
<reference evidence="1" key="1">
    <citation type="submission" date="2023-08" db="EMBL/GenBank/DDBJ databases">
        <title>Black Yeasts Isolated from many extreme environments.</title>
        <authorList>
            <person name="Coleine C."/>
            <person name="Stajich J.E."/>
            <person name="Selbmann L."/>
        </authorList>
    </citation>
    <scope>NUCLEOTIDE SEQUENCE</scope>
    <source>
        <strain evidence="1">CCFEE 5810</strain>
    </source>
</reference>
<accession>A0AAN7WCS3</accession>
<evidence type="ECO:0000313" key="1">
    <source>
        <dbReference type="EMBL" id="KAK5700717.1"/>
    </source>
</evidence>
<dbReference type="Proteomes" id="UP001310594">
    <property type="component" value="Unassembled WGS sequence"/>
</dbReference>
<evidence type="ECO:0000313" key="2">
    <source>
        <dbReference type="Proteomes" id="UP001310594"/>
    </source>
</evidence>
<organism evidence="1 2">
    <name type="scientific">Elasticomyces elasticus</name>
    <dbReference type="NCBI Taxonomy" id="574655"/>
    <lineage>
        <taxon>Eukaryota</taxon>
        <taxon>Fungi</taxon>
        <taxon>Dikarya</taxon>
        <taxon>Ascomycota</taxon>
        <taxon>Pezizomycotina</taxon>
        <taxon>Dothideomycetes</taxon>
        <taxon>Dothideomycetidae</taxon>
        <taxon>Mycosphaerellales</taxon>
        <taxon>Teratosphaeriaceae</taxon>
        <taxon>Elasticomyces</taxon>
    </lineage>
</organism>
<comment type="caution">
    <text evidence="1">The sequence shown here is derived from an EMBL/GenBank/DDBJ whole genome shotgun (WGS) entry which is preliminary data.</text>
</comment>
<dbReference type="EMBL" id="JAVRQU010000007">
    <property type="protein sequence ID" value="KAK5700717.1"/>
    <property type="molecule type" value="Genomic_DNA"/>
</dbReference>
<gene>
    <name evidence="1" type="ORF">LTR97_005234</name>
</gene>